<keyword evidence="1" id="KW-0472">Membrane</keyword>
<proteinExistence type="predicted"/>
<accession>A0A8S9IRU1</accession>
<feature type="transmembrane region" description="Helical" evidence="1">
    <location>
        <begin position="55"/>
        <end position="77"/>
    </location>
</feature>
<reference evidence="2" key="1">
    <citation type="submission" date="2019-12" db="EMBL/GenBank/DDBJ databases">
        <title>Genome sequencing and annotation of Brassica cretica.</title>
        <authorList>
            <person name="Studholme D.J."/>
            <person name="Sarris P.F."/>
        </authorList>
    </citation>
    <scope>NUCLEOTIDE SEQUENCE</scope>
    <source>
        <strain evidence="2">PFS-102/07</strain>
        <tissue evidence="2">Leaf</tissue>
    </source>
</reference>
<keyword evidence="1" id="KW-1133">Transmembrane helix</keyword>
<keyword evidence="1" id="KW-0812">Transmembrane</keyword>
<sequence length="141" mass="16101">MKDAEKTSKFYCKWWFSFDKPGLETNATLLPLFMIFQKEVIADWLLSLKKTTIFIVLRFLSPRVCFTPAFCVAFFVFCNGRSTATSKELKVELLLLLQPKSIAKSMVFAPDFASIVRSAEFHNVYEEEDPFIVASGYSGRG</sequence>
<comment type="caution">
    <text evidence="2">The sequence shown here is derived from an EMBL/GenBank/DDBJ whole genome shotgun (WGS) entry which is preliminary data.</text>
</comment>
<dbReference type="AlphaFoldDB" id="A0A8S9IRU1"/>
<evidence type="ECO:0000256" key="1">
    <source>
        <dbReference type="SAM" id="Phobius"/>
    </source>
</evidence>
<dbReference type="EMBL" id="QGKY02001015">
    <property type="protein sequence ID" value="KAF2571497.1"/>
    <property type="molecule type" value="Genomic_DNA"/>
</dbReference>
<organism evidence="2">
    <name type="scientific">Brassica cretica</name>
    <name type="common">Mustard</name>
    <dbReference type="NCBI Taxonomy" id="69181"/>
    <lineage>
        <taxon>Eukaryota</taxon>
        <taxon>Viridiplantae</taxon>
        <taxon>Streptophyta</taxon>
        <taxon>Embryophyta</taxon>
        <taxon>Tracheophyta</taxon>
        <taxon>Spermatophyta</taxon>
        <taxon>Magnoliopsida</taxon>
        <taxon>eudicotyledons</taxon>
        <taxon>Gunneridae</taxon>
        <taxon>Pentapetalae</taxon>
        <taxon>rosids</taxon>
        <taxon>malvids</taxon>
        <taxon>Brassicales</taxon>
        <taxon>Brassicaceae</taxon>
        <taxon>Brassiceae</taxon>
        <taxon>Brassica</taxon>
    </lineage>
</organism>
<protein>
    <submittedName>
        <fullName evidence="2">Uncharacterized protein</fullName>
    </submittedName>
</protein>
<gene>
    <name evidence="2" type="ORF">F2Q70_00006128</name>
</gene>
<evidence type="ECO:0000313" key="2">
    <source>
        <dbReference type="EMBL" id="KAF2571497.1"/>
    </source>
</evidence>
<name>A0A8S9IRU1_BRACR</name>